<accession>A0A8X7MJP6</accession>
<dbReference type="PROSITE" id="PS51186">
    <property type="entry name" value="GNAT"/>
    <property type="match status" value="1"/>
</dbReference>
<reference evidence="5" key="2">
    <citation type="journal article" date="2019" name="IMA Fungus">
        <title>Genome sequencing and comparison of five Tilletia species to identify candidate genes for the detection of regulated species infecting wheat.</title>
        <authorList>
            <person name="Nguyen H.D.T."/>
            <person name="Sultana T."/>
            <person name="Kesanakurti P."/>
            <person name="Hambleton S."/>
        </authorList>
    </citation>
    <scope>NUCLEOTIDE SEQUENCE</scope>
    <source>
        <strain evidence="5">DAOMC 236426</strain>
    </source>
</reference>
<dbReference type="InterPro" id="IPR016181">
    <property type="entry name" value="Acyl_CoA_acyltransferase"/>
</dbReference>
<keyword evidence="6" id="KW-1185">Reference proteome</keyword>
<reference evidence="5" key="1">
    <citation type="submission" date="2016-04" db="EMBL/GenBank/DDBJ databases">
        <authorList>
            <person name="Nguyen H.D."/>
            <person name="Samba Siva P."/>
            <person name="Cullis J."/>
            <person name="Levesque C.A."/>
            <person name="Hambleton S."/>
        </authorList>
    </citation>
    <scope>NUCLEOTIDE SEQUENCE</scope>
    <source>
        <strain evidence="5">DAOMC 236426</strain>
    </source>
</reference>
<dbReference type="SUPFAM" id="SSF55729">
    <property type="entry name" value="Acyl-CoA N-acyltransferases (Nat)"/>
    <property type="match status" value="1"/>
</dbReference>
<proteinExistence type="inferred from homology"/>
<keyword evidence="2" id="KW-0012">Acyltransferase</keyword>
<dbReference type="GO" id="GO:0016747">
    <property type="term" value="F:acyltransferase activity, transferring groups other than amino-acyl groups"/>
    <property type="evidence" value="ECO:0007669"/>
    <property type="project" value="InterPro"/>
</dbReference>
<dbReference type="EMBL" id="LWDE02001970">
    <property type="protein sequence ID" value="KAE8238827.1"/>
    <property type="molecule type" value="Genomic_DNA"/>
</dbReference>
<feature type="domain" description="N-acetyltransferase" evidence="4">
    <location>
        <begin position="54"/>
        <end position="201"/>
    </location>
</feature>
<dbReference type="Pfam" id="PF13302">
    <property type="entry name" value="Acetyltransf_3"/>
    <property type="match status" value="1"/>
</dbReference>
<evidence type="ECO:0000256" key="3">
    <source>
        <dbReference type="ARBA" id="ARBA00038502"/>
    </source>
</evidence>
<dbReference type="PANTHER" id="PTHR43792:SF8">
    <property type="entry name" value="[RIBOSOMAL PROTEIN US5]-ALANINE N-ACETYLTRANSFERASE"/>
    <property type="match status" value="1"/>
</dbReference>
<dbReference type="InterPro" id="IPR000182">
    <property type="entry name" value="GNAT_dom"/>
</dbReference>
<comment type="caution">
    <text evidence="5">The sequence shown here is derived from an EMBL/GenBank/DDBJ whole genome shotgun (WGS) entry which is preliminary data.</text>
</comment>
<sequence length="221" mass="24462">MQPASFATTRLLLRPFQPADAAQVFQSCQDAQIQRWTTVPSPYTSIHAASYCEQTCPQGWEQGTKFTWAITPREDESTILGSLVVFQRDFVLRSYSGSSVEDGKGTPVGGGQTDIDAGLWEVGYWVSPSHRGQGYLTEALDAVIRWIFFEAPPQLAHQVKSLGWRAEVGNEASRRVILPLGFLLGKTIHNFVFVEGRKPIDIWSATLSRDGFVSARARTGP</sequence>
<dbReference type="Proteomes" id="UP000077684">
    <property type="component" value="Unassembled WGS sequence"/>
</dbReference>
<evidence type="ECO:0000256" key="1">
    <source>
        <dbReference type="ARBA" id="ARBA00022679"/>
    </source>
</evidence>
<organism evidence="5 6">
    <name type="scientific">Tilletia controversa</name>
    <name type="common">dwarf bunt fungus</name>
    <dbReference type="NCBI Taxonomy" id="13291"/>
    <lineage>
        <taxon>Eukaryota</taxon>
        <taxon>Fungi</taxon>
        <taxon>Dikarya</taxon>
        <taxon>Basidiomycota</taxon>
        <taxon>Ustilaginomycotina</taxon>
        <taxon>Exobasidiomycetes</taxon>
        <taxon>Tilletiales</taxon>
        <taxon>Tilletiaceae</taxon>
        <taxon>Tilletia</taxon>
    </lineage>
</organism>
<dbReference type="PANTHER" id="PTHR43792">
    <property type="entry name" value="GNAT FAMILY, PUTATIVE (AFU_ORTHOLOGUE AFUA_3G00765)-RELATED-RELATED"/>
    <property type="match status" value="1"/>
</dbReference>
<evidence type="ECO:0000313" key="5">
    <source>
        <dbReference type="EMBL" id="KAE8238827.1"/>
    </source>
</evidence>
<dbReference type="InterPro" id="IPR051531">
    <property type="entry name" value="N-acetyltransferase"/>
</dbReference>
<dbReference type="Gene3D" id="3.40.630.30">
    <property type="match status" value="1"/>
</dbReference>
<evidence type="ECO:0000256" key="2">
    <source>
        <dbReference type="ARBA" id="ARBA00023315"/>
    </source>
</evidence>
<protein>
    <recommendedName>
        <fullName evidence="4">N-acetyltransferase domain-containing protein</fullName>
    </recommendedName>
</protein>
<name>A0A8X7MJP6_9BASI</name>
<evidence type="ECO:0000259" key="4">
    <source>
        <dbReference type="PROSITE" id="PS51186"/>
    </source>
</evidence>
<evidence type="ECO:0000313" key="6">
    <source>
        <dbReference type="Proteomes" id="UP000077684"/>
    </source>
</evidence>
<dbReference type="AlphaFoldDB" id="A0A8X7MJP6"/>
<gene>
    <name evidence="5" type="ORF">A4X06_0g8613</name>
</gene>
<keyword evidence="1" id="KW-0808">Transferase</keyword>
<comment type="similarity">
    <text evidence="3">Belongs to the acetyltransferase family. RimJ subfamily.</text>
</comment>
<dbReference type="CDD" id="cd04301">
    <property type="entry name" value="NAT_SF"/>
    <property type="match status" value="1"/>
</dbReference>